<proteinExistence type="inferred from homology"/>
<dbReference type="RefSeq" id="WP_084283835.1">
    <property type="nucleotide sequence ID" value="NZ_FWXJ01000009.1"/>
</dbReference>
<dbReference type="GO" id="GO:0016491">
    <property type="term" value="F:oxidoreductase activity"/>
    <property type="evidence" value="ECO:0007669"/>
    <property type="project" value="UniProtKB-KW"/>
</dbReference>
<evidence type="ECO:0000313" key="4">
    <source>
        <dbReference type="Proteomes" id="UP000192708"/>
    </source>
</evidence>
<comment type="similarity">
    <text evidence="1">Belongs to the short-chain dehydrogenases/reductases (SDR) family.</text>
</comment>
<dbReference type="CDD" id="cd05233">
    <property type="entry name" value="SDR_c"/>
    <property type="match status" value="1"/>
</dbReference>
<evidence type="ECO:0000256" key="2">
    <source>
        <dbReference type="ARBA" id="ARBA00023002"/>
    </source>
</evidence>
<dbReference type="InterPro" id="IPR002347">
    <property type="entry name" value="SDR_fam"/>
</dbReference>
<dbReference type="STRING" id="1938817.SAMN06296008_10943"/>
<evidence type="ECO:0000256" key="1">
    <source>
        <dbReference type="ARBA" id="ARBA00006484"/>
    </source>
</evidence>
<organism evidence="3 4">
    <name type="scientific">Polynucleobacter kasalickyi</name>
    <dbReference type="NCBI Taxonomy" id="1938817"/>
    <lineage>
        <taxon>Bacteria</taxon>
        <taxon>Pseudomonadati</taxon>
        <taxon>Pseudomonadota</taxon>
        <taxon>Betaproteobacteria</taxon>
        <taxon>Burkholderiales</taxon>
        <taxon>Burkholderiaceae</taxon>
        <taxon>Polynucleobacter</taxon>
    </lineage>
</organism>
<dbReference type="Gene3D" id="3.40.50.720">
    <property type="entry name" value="NAD(P)-binding Rossmann-like Domain"/>
    <property type="match status" value="1"/>
</dbReference>
<dbReference type="FunFam" id="3.40.50.720:FF:000084">
    <property type="entry name" value="Short-chain dehydrogenase reductase"/>
    <property type="match status" value="1"/>
</dbReference>
<dbReference type="PRINTS" id="PR00081">
    <property type="entry name" value="GDHRDH"/>
</dbReference>
<accession>A0A1W2ALB6</accession>
<dbReference type="AlphaFoldDB" id="A0A1W2ALB6"/>
<dbReference type="Pfam" id="PF13561">
    <property type="entry name" value="adh_short_C2"/>
    <property type="match status" value="1"/>
</dbReference>
<keyword evidence="2" id="KW-0560">Oxidoreductase</keyword>
<keyword evidence="4" id="KW-1185">Reference proteome</keyword>
<dbReference type="EMBL" id="FWXJ01000009">
    <property type="protein sequence ID" value="SMC61302.1"/>
    <property type="molecule type" value="Genomic_DNA"/>
</dbReference>
<protein>
    <submittedName>
        <fullName evidence="3">NAD(P)-dependent dehydrogenase, short-chain alcohol dehydrogenase family</fullName>
    </submittedName>
</protein>
<dbReference type="InterPro" id="IPR036291">
    <property type="entry name" value="NAD(P)-bd_dom_sf"/>
</dbReference>
<dbReference type="SUPFAM" id="SSF51735">
    <property type="entry name" value="NAD(P)-binding Rossmann-fold domains"/>
    <property type="match status" value="1"/>
</dbReference>
<sequence length="258" mass="26673">MENILNKYALTGKVAVVTGAGQGIGRAISIAFAQAGAKVACLDMLTENAIRTAEEINQAGGTAIGIHADVSSEPSTQQAVLQVMQAFDGIHVLLNGAAAKDPSGSVADYSLEDWNKAISVNLTGAFLMSKAVIPHMAAGKSGSIIHIASQLGRVGTANRAVYCAIKSALINLARAMAIDHAAQGIRTNTISPGAVETERMTLRFGTMENARKELGPMHLLGRLAQPEEIALAALYLASDASAFVTGSDLLVDGGYAAQ</sequence>
<dbReference type="PANTHER" id="PTHR24321">
    <property type="entry name" value="DEHYDROGENASES, SHORT CHAIN"/>
    <property type="match status" value="1"/>
</dbReference>
<gene>
    <name evidence="3" type="ORF">SAMN06296008_10943</name>
</gene>
<reference evidence="3 4" key="1">
    <citation type="submission" date="2017-04" db="EMBL/GenBank/DDBJ databases">
        <authorList>
            <person name="Afonso C.L."/>
            <person name="Miller P.J."/>
            <person name="Scott M.A."/>
            <person name="Spackman E."/>
            <person name="Goraichik I."/>
            <person name="Dimitrov K.M."/>
            <person name="Suarez D.L."/>
            <person name="Swayne D.E."/>
        </authorList>
    </citation>
    <scope>NUCLEOTIDE SEQUENCE [LARGE SCALE GENOMIC DNA]</scope>
    <source>
        <strain evidence="3 4">VK13</strain>
    </source>
</reference>
<dbReference type="Proteomes" id="UP000192708">
    <property type="component" value="Unassembled WGS sequence"/>
</dbReference>
<evidence type="ECO:0000313" key="3">
    <source>
        <dbReference type="EMBL" id="SMC61302.1"/>
    </source>
</evidence>
<dbReference type="PANTHER" id="PTHR24321:SF15">
    <property type="entry name" value="OXIDOREDUCTASE UCPA"/>
    <property type="match status" value="1"/>
</dbReference>
<dbReference type="OrthoDB" id="9178657at2"/>
<name>A0A1W2ALB6_9BURK</name>